<dbReference type="AlphaFoldDB" id="A0A0A8YL12"/>
<reference evidence="1" key="1">
    <citation type="submission" date="2014-09" db="EMBL/GenBank/DDBJ databases">
        <authorList>
            <person name="Magalhaes I.L.F."/>
            <person name="Oliveira U."/>
            <person name="Santos F.R."/>
            <person name="Vidigal T.H.D.A."/>
            <person name="Brescovit A.D."/>
            <person name="Santos A.J."/>
        </authorList>
    </citation>
    <scope>NUCLEOTIDE SEQUENCE</scope>
    <source>
        <tissue evidence="1">Shoot tissue taken approximately 20 cm above the soil surface</tissue>
    </source>
</reference>
<accession>A0A0A8YL12</accession>
<dbReference type="EMBL" id="GBRH01270734">
    <property type="protein sequence ID" value="JAD27161.1"/>
    <property type="molecule type" value="Transcribed_RNA"/>
</dbReference>
<proteinExistence type="predicted"/>
<evidence type="ECO:0000313" key="1">
    <source>
        <dbReference type="EMBL" id="JAD27161.1"/>
    </source>
</evidence>
<sequence>MDSMSFHVRHQREMSCLLPGHAGHLKVPFSGLCRSAGAERNPSPRLSFQTASRLKLLILHKTLLLHLLPH</sequence>
<reference evidence="1" key="2">
    <citation type="journal article" date="2015" name="Data Brief">
        <title>Shoot transcriptome of the giant reed, Arundo donax.</title>
        <authorList>
            <person name="Barrero R.A."/>
            <person name="Guerrero F.D."/>
            <person name="Moolhuijzen P."/>
            <person name="Goolsby J.A."/>
            <person name="Tidwell J."/>
            <person name="Bellgard S.E."/>
            <person name="Bellgard M.I."/>
        </authorList>
    </citation>
    <scope>NUCLEOTIDE SEQUENCE</scope>
    <source>
        <tissue evidence="1">Shoot tissue taken approximately 20 cm above the soil surface</tissue>
    </source>
</reference>
<organism evidence="1">
    <name type="scientific">Arundo donax</name>
    <name type="common">Giant reed</name>
    <name type="synonym">Donax arundinaceus</name>
    <dbReference type="NCBI Taxonomy" id="35708"/>
    <lineage>
        <taxon>Eukaryota</taxon>
        <taxon>Viridiplantae</taxon>
        <taxon>Streptophyta</taxon>
        <taxon>Embryophyta</taxon>
        <taxon>Tracheophyta</taxon>
        <taxon>Spermatophyta</taxon>
        <taxon>Magnoliopsida</taxon>
        <taxon>Liliopsida</taxon>
        <taxon>Poales</taxon>
        <taxon>Poaceae</taxon>
        <taxon>PACMAD clade</taxon>
        <taxon>Arundinoideae</taxon>
        <taxon>Arundineae</taxon>
        <taxon>Arundo</taxon>
    </lineage>
</organism>
<protein>
    <submittedName>
        <fullName evidence="1">Uncharacterized protein</fullName>
    </submittedName>
</protein>
<name>A0A0A8YL12_ARUDO</name>